<dbReference type="Proteomes" id="UP000215127">
    <property type="component" value="Chromosome 2"/>
</dbReference>
<proteinExistence type="predicted"/>
<dbReference type="InterPro" id="IPR005201">
    <property type="entry name" value="TIM_ENGase"/>
</dbReference>
<evidence type="ECO:0000259" key="1">
    <source>
        <dbReference type="Pfam" id="PF03644"/>
    </source>
</evidence>
<name>A0A1X7RKK0_ZYMT9</name>
<reference evidence="2 3" key="1">
    <citation type="submission" date="2016-06" db="EMBL/GenBank/DDBJ databases">
        <authorList>
            <person name="Kjaerup R.B."/>
            <person name="Dalgaard T.S."/>
            <person name="Juul-Madsen H.R."/>
        </authorList>
    </citation>
    <scope>NUCLEOTIDE SEQUENCE [LARGE SCALE GENOMIC DNA]</scope>
</reference>
<dbReference type="Pfam" id="PF03644">
    <property type="entry name" value="Glyco_hydro_85"/>
    <property type="match status" value="1"/>
</dbReference>
<dbReference type="GO" id="GO:0033925">
    <property type="term" value="F:mannosyl-glycoprotein endo-beta-N-acetylglucosaminidase activity"/>
    <property type="evidence" value="ECO:0007669"/>
    <property type="project" value="UniProtKB-EC"/>
</dbReference>
<dbReference type="EMBL" id="LT853693">
    <property type="protein sequence ID" value="SMQ47945.1"/>
    <property type="molecule type" value="Genomic_DNA"/>
</dbReference>
<dbReference type="AlphaFoldDB" id="A0A1X7RKK0"/>
<dbReference type="STRING" id="1276538.A0A1X7RKK0"/>
<dbReference type="PANTHER" id="PTHR13246:SF1">
    <property type="entry name" value="CYTOSOLIC ENDO-BETA-N-ACETYLGLUCOSAMINIDASE"/>
    <property type="match status" value="1"/>
</dbReference>
<dbReference type="PANTHER" id="PTHR13246">
    <property type="entry name" value="ENDO BETA N-ACETYLGLUCOSAMINIDASE"/>
    <property type="match status" value="1"/>
</dbReference>
<dbReference type="InterPro" id="IPR032979">
    <property type="entry name" value="ENGase"/>
</dbReference>
<dbReference type="GO" id="GO:0005829">
    <property type="term" value="C:cytosol"/>
    <property type="evidence" value="ECO:0007669"/>
    <property type="project" value="UniProtKB-SubCell"/>
</dbReference>
<gene>
    <name evidence="2" type="ORF">ZT3D7_G3093</name>
</gene>
<evidence type="ECO:0000313" key="2">
    <source>
        <dbReference type="EMBL" id="SMQ47945.1"/>
    </source>
</evidence>
<evidence type="ECO:0000313" key="3">
    <source>
        <dbReference type="Proteomes" id="UP000215127"/>
    </source>
</evidence>
<organism evidence="2 3">
    <name type="scientific">Zymoseptoria tritici (strain ST99CH_3D7)</name>
    <dbReference type="NCBI Taxonomy" id="1276538"/>
    <lineage>
        <taxon>Eukaryota</taxon>
        <taxon>Fungi</taxon>
        <taxon>Dikarya</taxon>
        <taxon>Ascomycota</taxon>
        <taxon>Pezizomycotina</taxon>
        <taxon>Dothideomycetes</taxon>
        <taxon>Dothideomycetidae</taxon>
        <taxon>Mycosphaerellales</taxon>
        <taxon>Mycosphaerellaceae</taxon>
        <taxon>Zymoseptoria</taxon>
    </lineage>
</organism>
<dbReference type="Gene3D" id="3.20.20.80">
    <property type="entry name" value="Glycosidases"/>
    <property type="match status" value="1"/>
</dbReference>
<accession>A0A1X7RKK0</accession>
<keyword evidence="3" id="KW-1185">Reference proteome</keyword>
<feature type="domain" description="Cytosolic endo-beta-N-acetylglucosaminidase TIM barrel" evidence="1">
    <location>
        <begin position="88"/>
        <end position="397"/>
    </location>
</feature>
<protein>
    <recommendedName>
        <fullName evidence="1">Cytosolic endo-beta-N-acetylglucosaminidase TIM barrel domain-containing protein</fullName>
    </recommendedName>
</protein>
<sequence length="700" mass="77577">MAALDAVRSTTPRGHDAQRRYADRLKGFAYLESFDELEAWTEDDVDSLQKANTPLMRAESLVLDRNNDKNGKSRVMLIHDYKGGYNDYESCQGAAVDKDMYSCDYLQHVESFVYFSHKLVSIPPPTWTNTCHRNGVATLGTFLVEPGSIGVERILECNEEGIFWVARKLARVAKEYGFDGWLINIEIGFPMWAWSLEKLEGFLRQLRSDLGPKRKVVWYDALTTLNFVWYQNTFNSLNAPYALAAGSILTNYAWRPDLAASAKDLAEKTGLGAKNVYFGIDMWAQNAQYGRNRRITWPREGGGGTGTGLGLDVLKDHGLRVGIFAPGWPFEHFEEHAREVDRSVWQGDAMPMDLPCDCNPERPHDSVARGGVVRYARGHALGTKSVFHTDFTRAFSTGATTGRIVQAHLGSQTALPLASKARFRSLPFSMSNKPHASVGEVSIELSGLPTRCVVSARRGSASAESGPAVAYLHLFGLDVPTSSSKHELTVAYRHLQKGLCVFSIVGPCSPILVDKDPDKNGVSYYTTSGLKSISDISLEVFCYGPSLLPHKSEELFELLSITIRPEGSEQSCDICDLRLQSWSTAAIAHRRLNWSVSPADIEDAGLRPDVPWSATTGPCAYFVVQIDGREAGRAYALDFVLSDDMSSDWAETGVAEVQIAAVGFDGRVLTTTQRMIPWIYDIDDDDEEWVVVEHAPEDLE</sequence>